<dbReference type="PANTHER" id="PTHR16105">
    <property type="entry name" value="RNA-BINDING REGION-CONTAINING PROTEIN 3"/>
    <property type="match status" value="1"/>
</dbReference>
<feature type="transmembrane region" description="Helical" evidence="3">
    <location>
        <begin position="31"/>
        <end position="49"/>
    </location>
</feature>
<evidence type="ECO:0000256" key="3">
    <source>
        <dbReference type="SAM" id="Phobius"/>
    </source>
</evidence>
<dbReference type="GO" id="GO:0097157">
    <property type="term" value="F:pre-mRNA intronic binding"/>
    <property type="evidence" value="ECO:0007669"/>
    <property type="project" value="TreeGrafter"/>
</dbReference>
<organism evidence="5 6">
    <name type="scientific">Chiloscyllium punctatum</name>
    <name type="common">Brownbanded bambooshark</name>
    <name type="synonym">Hemiscyllium punctatum</name>
    <dbReference type="NCBI Taxonomy" id="137246"/>
    <lineage>
        <taxon>Eukaryota</taxon>
        <taxon>Metazoa</taxon>
        <taxon>Chordata</taxon>
        <taxon>Craniata</taxon>
        <taxon>Vertebrata</taxon>
        <taxon>Chondrichthyes</taxon>
        <taxon>Elasmobranchii</taxon>
        <taxon>Galeomorphii</taxon>
        <taxon>Galeoidea</taxon>
        <taxon>Orectolobiformes</taxon>
        <taxon>Hemiscylliidae</taxon>
        <taxon>Chiloscyllium</taxon>
    </lineage>
</organism>
<keyword evidence="3" id="KW-1133">Transmembrane helix</keyword>
<dbReference type="InterPro" id="IPR035979">
    <property type="entry name" value="RBD_domain_sf"/>
</dbReference>
<keyword evidence="3" id="KW-0812">Transmembrane</keyword>
<dbReference type="STRING" id="137246.A0A401SBX2"/>
<dbReference type="GO" id="GO:0005689">
    <property type="term" value="C:U12-type spliceosomal complex"/>
    <property type="evidence" value="ECO:0007669"/>
    <property type="project" value="TreeGrafter"/>
</dbReference>
<evidence type="ECO:0000256" key="2">
    <source>
        <dbReference type="PROSITE-ProRule" id="PRU00176"/>
    </source>
</evidence>
<accession>A0A401SBX2</accession>
<gene>
    <name evidence="5" type="ORF">chiPu_0006269</name>
</gene>
<dbReference type="SMART" id="SM00360">
    <property type="entry name" value="RRM"/>
    <property type="match status" value="1"/>
</dbReference>
<proteinExistence type="predicted"/>
<keyword evidence="1 2" id="KW-0694">RNA-binding</keyword>
<dbReference type="PANTHER" id="PTHR16105:SF2">
    <property type="entry name" value="RNA-BINDING PROTEIN 41"/>
    <property type="match status" value="1"/>
</dbReference>
<keyword evidence="6" id="KW-1185">Reference proteome</keyword>
<dbReference type="Pfam" id="PF00076">
    <property type="entry name" value="RRM_1"/>
    <property type="match status" value="1"/>
</dbReference>
<sequence length="452" mass="51108">MPTGRRACAGLQITCTRAANGITILMRERERGLLAVTGACVDLCAIVWVRKILGKMRRVSSRICGDEDVEPEELETEGERQLQNLLKHQLDTTVTLEECIAKKKCFAPSSLYKPFGEQAAGVLSLSQFQTLQDGEGEVAALRELGLTDREIQLWQDRESLVKFSGLGADPAAVQQRLRAIEEKIEERQRLMSLPQRFSGSKQLNRREMEIENAMFQGTDRYTFLKALYYQDEKSVKDQNDPINQLEMMLLKFKNDPVGMRDTPKTRPESSMEMLATATSNEGTFKEMTGLCIQPQSQFSAPDRYENQSTKGLSMNVPIRTLPSAGTHGPQKITQQVEAVPKEQIWKNKLSVEEIRMIPRFSNYNPGQPSRVLYLKNLNPKATLEDLFSLFVSFQQKDGPQLIFRLLTGRMKGQAFITFPSVEMSTEALNTVNGYTLLGKPIIIEYGQNRLDH</sequence>
<dbReference type="InterPro" id="IPR012677">
    <property type="entry name" value="Nucleotide-bd_a/b_plait_sf"/>
</dbReference>
<dbReference type="Gene3D" id="3.30.70.330">
    <property type="match status" value="1"/>
</dbReference>
<dbReference type="InterPro" id="IPR045164">
    <property type="entry name" value="RBM41/RNPC3"/>
</dbReference>
<dbReference type="AlphaFoldDB" id="A0A401SBX2"/>
<reference evidence="5 6" key="1">
    <citation type="journal article" date="2018" name="Nat. Ecol. Evol.">
        <title>Shark genomes provide insights into elasmobranch evolution and the origin of vertebrates.</title>
        <authorList>
            <person name="Hara Y"/>
            <person name="Yamaguchi K"/>
            <person name="Onimaru K"/>
            <person name="Kadota M"/>
            <person name="Koyanagi M"/>
            <person name="Keeley SD"/>
            <person name="Tatsumi K"/>
            <person name="Tanaka K"/>
            <person name="Motone F"/>
            <person name="Kageyama Y"/>
            <person name="Nozu R"/>
            <person name="Adachi N"/>
            <person name="Nishimura O"/>
            <person name="Nakagawa R"/>
            <person name="Tanegashima C"/>
            <person name="Kiyatake I"/>
            <person name="Matsumoto R"/>
            <person name="Murakumo K"/>
            <person name="Nishida K"/>
            <person name="Terakita A"/>
            <person name="Kuratani S"/>
            <person name="Sato K"/>
            <person name="Hyodo S Kuraku.S."/>
        </authorList>
    </citation>
    <scope>NUCLEOTIDE SEQUENCE [LARGE SCALE GENOMIC DNA]</scope>
</reference>
<evidence type="ECO:0000313" key="6">
    <source>
        <dbReference type="Proteomes" id="UP000287033"/>
    </source>
</evidence>
<dbReference type="PROSITE" id="PS50102">
    <property type="entry name" value="RRM"/>
    <property type="match status" value="1"/>
</dbReference>
<dbReference type="GO" id="GO:0000398">
    <property type="term" value="P:mRNA splicing, via spliceosome"/>
    <property type="evidence" value="ECO:0007669"/>
    <property type="project" value="TreeGrafter"/>
</dbReference>
<evidence type="ECO:0000256" key="1">
    <source>
        <dbReference type="ARBA" id="ARBA00022884"/>
    </source>
</evidence>
<evidence type="ECO:0000313" key="5">
    <source>
        <dbReference type="EMBL" id="GCC27843.1"/>
    </source>
</evidence>
<dbReference type="Proteomes" id="UP000287033">
    <property type="component" value="Unassembled WGS sequence"/>
</dbReference>
<dbReference type="InterPro" id="IPR000504">
    <property type="entry name" value="RRM_dom"/>
</dbReference>
<comment type="caution">
    <text evidence="5">The sequence shown here is derived from an EMBL/GenBank/DDBJ whole genome shotgun (WGS) entry which is preliminary data.</text>
</comment>
<keyword evidence="3" id="KW-0472">Membrane</keyword>
<dbReference type="OrthoDB" id="277802at2759"/>
<evidence type="ECO:0000259" key="4">
    <source>
        <dbReference type="PROSITE" id="PS50102"/>
    </source>
</evidence>
<name>A0A401SBX2_CHIPU</name>
<dbReference type="EMBL" id="BEZZ01000179">
    <property type="protein sequence ID" value="GCC27843.1"/>
    <property type="molecule type" value="Genomic_DNA"/>
</dbReference>
<feature type="domain" description="RRM" evidence="4">
    <location>
        <begin position="370"/>
        <end position="448"/>
    </location>
</feature>
<dbReference type="OMA" id="ELMALFC"/>
<protein>
    <recommendedName>
        <fullName evidence="4">RRM domain-containing protein</fullName>
    </recommendedName>
</protein>
<dbReference type="SUPFAM" id="SSF54928">
    <property type="entry name" value="RNA-binding domain, RBD"/>
    <property type="match status" value="1"/>
</dbReference>
<dbReference type="GO" id="GO:0030626">
    <property type="term" value="F:U12 snRNA binding"/>
    <property type="evidence" value="ECO:0007669"/>
    <property type="project" value="TreeGrafter"/>
</dbReference>